<accession>A0ABT2HWY0</accession>
<name>A0ABT2HWY0_9MICO</name>
<gene>
    <name evidence="2" type="ORF">M3D15_05705</name>
</gene>
<dbReference type="Proteomes" id="UP001525379">
    <property type="component" value="Unassembled WGS sequence"/>
</dbReference>
<protein>
    <submittedName>
        <fullName evidence="2">YlxR family protein</fullName>
    </submittedName>
</protein>
<dbReference type="PANTHER" id="PTHR34215:SF1">
    <property type="entry name" value="YLXR DOMAIN-CONTAINING PROTEIN"/>
    <property type="match status" value="1"/>
</dbReference>
<evidence type="ECO:0000313" key="2">
    <source>
        <dbReference type="EMBL" id="MCT2042829.1"/>
    </source>
</evidence>
<dbReference type="Pfam" id="PF04296">
    <property type="entry name" value="YlxR"/>
    <property type="match status" value="1"/>
</dbReference>
<evidence type="ECO:0000313" key="3">
    <source>
        <dbReference type="Proteomes" id="UP001525379"/>
    </source>
</evidence>
<dbReference type="InterPro" id="IPR037465">
    <property type="entry name" value="YlxR"/>
</dbReference>
<feature type="domain" description="YlxR" evidence="1">
    <location>
        <begin position="5"/>
        <end position="71"/>
    </location>
</feature>
<dbReference type="SUPFAM" id="SSF64376">
    <property type="entry name" value="YlxR-like"/>
    <property type="match status" value="1"/>
</dbReference>
<comment type="caution">
    <text evidence="2">The sequence shown here is derived from an EMBL/GenBank/DDBJ whole genome shotgun (WGS) entry which is preliminary data.</text>
</comment>
<sequence length="99" mass="10658">MEPVRTCVGCRARAPRPSLVRVTAGPDRFLVDLTASNAGRGAWLHPDSACIQTALTRKALQRALRVRALDESEVGELAAQLAASAALHHEKADRNMDNS</sequence>
<proteinExistence type="predicted"/>
<reference evidence="2 3" key="1">
    <citation type="submission" date="2022-04" db="EMBL/GenBank/DDBJ databases">
        <title>Human microbiome associated bacterial genomes.</title>
        <authorList>
            <person name="Sandstrom S."/>
            <person name="Salamzade R."/>
            <person name="Kalan L.R."/>
        </authorList>
    </citation>
    <scope>NUCLEOTIDE SEQUENCE [LARGE SCALE GENOMIC DNA]</scope>
    <source>
        <strain evidence="3">p3-SID1799</strain>
    </source>
</reference>
<dbReference type="InterPro" id="IPR035931">
    <property type="entry name" value="YlxR-like_sf"/>
</dbReference>
<dbReference type="Gene3D" id="3.30.1230.10">
    <property type="entry name" value="YlxR-like"/>
    <property type="match status" value="1"/>
</dbReference>
<evidence type="ECO:0000259" key="1">
    <source>
        <dbReference type="Pfam" id="PF04296"/>
    </source>
</evidence>
<dbReference type="EMBL" id="JALXSQ010000017">
    <property type="protein sequence ID" value="MCT2042829.1"/>
    <property type="molecule type" value="Genomic_DNA"/>
</dbReference>
<organism evidence="2 3">
    <name type="scientific">Pseudoclavibacter albus</name>
    <dbReference type="NCBI Taxonomy" id="272241"/>
    <lineage>
        <taxon>Bacteria</taxon>
        <taxon>Bacillati</taxon>
        <taxon>Actinomycetota</taxon>
        <taxon>Actinomycetes</taxon>
        <taxon>Micrococcales</taxon>
        <taxon>Microbacteriaceae</taxon>
        <taxon>Pseudoclavibacter</taxon>
    </lineage>
</organism>
<dbReference type="PANTHER" id="PTHR34215">
    <property type="entry name" value="BLL0784 PROTEIN"/>
    <property type="match status" value="1"/>
</dbReference>
<dbReference type="RefSeq" id="WP_260104199.1">
    <property type="nucleotide sequence ID" value="NZ_JALXSQ010000017.1"/>
</dbReference>
<keyword evidence="3" id="KW-1185">Reference proteome</keyword>
<dbReference type="InterPro" id="IPR007393">
    <property type="entry name" value="YlxR_dom"/>
</dbReference>